<keyword evidence="3" id="KW-1185">Reference proteome</keyword>
<organism evidence="2 3">
    <name type="scientific">Nocardioides simplex</name>
    <name type="common">Arthrobacter simplex</name>
    <dbReference type="NCBI Taxonomy" id="2045"/>
    <lineage>
        <taxon>Bacteria</taxon>
        <taxon>Bacillati</taxon>
        <taxon>Actinomycetota</taxon>
        <taxon>Actinomycetes</taxon>
        <taxon>Propionibacteriales</taxon>
        <taxon>Nocardioidaceae</taxon>
        <taxon>Pimelobacter</taxon>
    </lineage>
</organism>
<accession>A0A0C5WZ92</accession>
<evidence type="ECO:0000313" key="2">
    <source>
        <dbReference type="EMBL" id="AJR18668.1"/>
    </source>
</evidence>
<gene>
    <name evidence="2" type="ORF">KR76_21355</name>
</gene>
<dbReference type="KEGG" id="psim:KR76_21355"/>
<feature type="compositionally biased region" description="Basic and acidic residues" evidence="1">
    <location>
        <begin position="189"/>
        <end position="221"/>
    </location>
</feature>
<reference evidence="2 3" key="1">
    <citation type="journal article" date="2015" name="Genome Announc.">
        <title>Complete Genome Sequence of Steroid-Transforming Nocardioides simplex VKM Ac-2033D.</title>
        <authorList>
            <person name="Shtratnikova V.Y."/>
            <person name="Schelkunov M.I."/>
            <person name="Pekov Y.A."/>
            <person name="Fokina V.V."/>
            <person name="Logacheva M.D."/>
            <person name="Sokolov S.L."/>
            <person name="Bragin E.Y."/>
            <person name="Ashapkin V.V."/>
            <person name="Donova M.V."/>
        </authorList>
    </citation>
    <scope>NUCLEOTIDE SEQUENCE [LARGE SCALE GENOMIC DNA]</scope>
    <source>
        <strain evidence="2 3">VKM Ac-2033D</strain>
    </source>
</reference>
<evidence type="ECO:0000313" key="3">
    <source>
        <dbReference type="Proteomes" id="UP000030300"/>
    </source>
</evidence>
<evidence type="ECO:0000256" key="1">
    <source>
        <dbReference type="SAM" id="MobiDB-lite"/>
    </source>
</evidence>
<dbReference type="GeneID" id="96612644"/>
<dbReference type="RefSeq" id="WP_052138952.1">
    <property type="nucleotide sequence ID" value="NZ_BJMC01000011.1"/>
</dbReference>
<dbReference type="STRING" id="2045.KR76_21355"/>
<dbReference type="EMBL" id="CP009896">
    <property type="protein sequence ID" value="AJR18668.1"/>
    <property type="molecule type" value="Genomic_DNA"/>
</dbReference>
<proteinExistence type="predicted"/>
<dbReference type="OrthoDB" id="3712155at2"/>
<feature type="compositionally biased region" description="Basic and acidic residues" evidence="1">
    <location>
        <begin position="157"/>
        <end position="173"/>
    </location>
</feature>
<name>A0A0C5WZ92_NOCSI</name>
<dbReference type="Proteomes" id="UP000030300">
    <property type="component" value="Chromosome"/>
</dbReference>
<protein>
    <submittedName>
        <fullName evidence="2">MNN4 protein</fullName>
    </submittedName>
</protein>
<sequence length="235" mass="25650">MSAGRPPHPRARLRRVLLLAGLLPALLVAAYAVKVGLMLHDNAAGRDAFVRGDTDGAAAEFGGTRSLNWFEPWIAPFDEGASWHAEGNYPAAVSSYLAALDHVPEREECTVRINLALAYEAIGDQAQEAGAATRADEAWQAGIDALAAGDCPTDAGRGAEQRADAGAVDERLKAKQQQNQQQPQPEPQQKPEDKPKDEPDPKRERLEDNNQRGLGQRHEDQDLYQDDDVTKPDTW</sequence>
<feature type="region of interest" description="Disordered" evidence="1">
    <location>
        <begin position="152"/>
        <end position="235"/>
    </location>
</feature>
<dbReference type="AlphaFoldDB" id="A0A0C5WZ92"/>
<dbReference type="HOGENOM" id="CLU_1179246_0_0_11"/>